<dbReference type="InterPro" id="IPR035421">
    <property type="entry name" value="Terminase_6C"/>
</dbReference>
<accession>A0A0D6P662</accession>
<evidence type="ECO:0000259" key="2">
    <source>
        <dbReference type="Pfam" id="PF17289"/>
    </source>
</evidence>
<dbReference type="NCBIfam" id="TIGR01630">
    <property type="entry name" value="psiM2_ORF9"/>
    <property type="match status" value="1"/>
</dbReference>
<comment type="caution">
    <text evidence="3">The sequence shown here is derived from an EMBL/GenBank/DDBJ whole genome shotgun (WGS) entry which is preliminary data.</text>
</comment>
<sequence>MNPDDGLADWAAHVLRLSGQTPARHHRLLIGELERIAAGESDRLMLLMPPGSAKSTYASILFPPWFLRRYPTSSVIAVSHTADLAAHFGRQVRWMIGEQTAWLGYQLAGKQGGAATRWKTTIGGEYFATGVRGPMIGRRADLVLIDDPVKSMHEADSLRARDHLWNWYRSELITRLRPKGRVILIMTRWHEDDLGGRLLAHEPEAWTCLRLPAIAGDGDPLGRASGEALWPEWEDEQALARKRASVGERVWQAQFQQEPQPPDGGLFGKARIDVLPYAPVTGDVPVVRGWDLASTPEEKNRNADCTVGLKMVRERSGRFVVLDVIRFRGSPHEVIEQIRAAAFRDGPSVSIGIPQDPGQAGRMQVTAIAGALAGYRVQTSRETGSKEVRALPVVAQAEAGNIAIVKGLWNQAFLAELQEFPGGRFDDQVDALARAFGMLLTAGAPAKRVFSPLLVR</sequence>
<dbReference type="Pfam" id="PF03237">
    <property type="entry name" value="Terminase_6N"/>
    <property type="match status" value="1"/>
</dbReference>
<gene>
    <name evidence="3" type="ORF">Asru_0086_45</name>
</gene>
<evidence type="ECO:0000313" key="4">
    <source>
        <dbReference type="Proteomes" id="UP000032680"/>
    </source>
</evidence>
<dbReference type="AlphaFoldDB" id="A0A0D6P662"/>
<dbReference type="EMBL" id="BANB01000086">
    <property type="protein sequence ID" value="GAN76369.1"/>
    <property type="molecule type" value="Genomic_DNA"/>
</dbReference>
<name>A0A0D6P662_9PROT</name>
<dbReference type="InterPro" id="IPR006517">
    <property type="entry name" value="Phage_terminase_lsu-like_C"/>
</dbReference>
<keyword evidence="4" id="KW-1185">Reference proteome</keyword>
<dbReference type="Proteomes" id="UP000032680">
    <property type="component" value="Unassembled WGS sequence"/>
</dbReference>
<organism evidence="3 4">
    <name type="scientific">Acidisphaera rubrifaciens HS-AP3</name>
    <dbReference type="NCBI Taxonomy" id="1231350"/>
    <lineage>
        <taxon>Bacteria</taxon>
        <taxon>Pseudomonadati</taxon>
        <taxon>Pseudomonadota</taxon>
        <taxon>Alphaproteobacteria</taxon>
        <taxon>Acetobacterales</taxon>
        <taxon>Acetobacteraceae</taxon>
        <taxon>Acidisphaera</taxon>
    </lineage>
</organism>
<feature type="domain" description="Terminase large subunit gp17-like C-terminal" evidence="2">
    <location>
        <begin position="288"/>
        <end position="436"/>
    </location>
</feature>
<dbReference type="Pfam" id="PF17289">
    <property type="entry name" value="Terminase_6C"/>
    <property type="match status" value="1"/>
</dbReference>
<proteinExistence type="predicted"/>
<evidence type="ECO:0000313" key="3">
    <source>
        <dbReference type="EMBL" id="GAN76369.1"/>
    </source>
</evidence>
<protein>
    <submittedName>
        <fullName evidence="3">Phage terminase large subunit TerL</fullName>
    </submittedName>
</protein>
<keyword evidence="1" id="KW-1188">Viral release from host cell</keyword>
<evidence type="ECO:0000256" key="1">
    <source>
        <dbReference type="ARBA" id="ARBA00022612"/>
    </source>
</evidence>
<reference evidence="3 4" key="1">
    <citation type="submission" date="2012-11" db="EMBL/GenBank/DDBJ databases">
        <title>Whole genome sequence of Acidisphaera rubrifaciens HS-AP3.</title>
        <authorList>
            <person name="Azuma Y."/>
            <person name="Higashiura N."/>
            <person name="Hirakawa H."/>
            <person name="Matsushita K."/>
        </authorList>
    </citation>
    <scope>NUCLEOTIDE SEQUENCE [LARGE SCALE GENOMIC DNA]</scope>
    <source>
        <strain evidence="3 4">HS-AP3</strain>
    </source>
</reference>